<dbReference type="GO" id="GO:0031992">
    <property type="term" value="F:energy transducer activity"/>
    <property type="evidence" value="ECO:0007669"/>
    <property type="project" value="TreeGrafter"/>
</dbReference>
<accession>A0A1H2AV95</accession>
<dbReference type="Proteomes" id="UP000199679">
    <property type="component" value="Chromosome I"/>
</dbReference>
<dbReference type="Pfam" id="PF03544">
    <property type="entry name" value="TonB_C"/>
    <property type="match status" value="1"/>
</dbReference>
<keyword evidence="1" id="KW-0732">Signal</keyword>
<gene>
    <name evidence="3" type="ORF">SAMN05216490_3736</name>
</gene>
<feature type="domain" description="TonB C-terminal" evidence="2">
    <location>
        <begin position="47"/>
        <end position="143"/>
    </location>
</feature>
<dbReference type="AlphaFoldDB" id="A0A1H2AV95"/>
<organism evidence="3 4">
    <name type="scientific">Mucilaginibacter mallensis</name>
    <dbReference type="NCBI Taxonomy" id="652787"/>
    <lineage>
        <taxon>Bacteria</taxon>
        <taxon>Pseudomonadati</taxon>
        <taxon>Bacteroidota</taxon>
        <taxon>Sphingobacteriia</taxon>
        <taxon>Sphingobacteriales</taxon>
        <taxon>Sphingobacteriaceae</taxon>
        <taxon>Mucilaginibacter</taxon>
    </lineage>
</organism>
<dbReference type="PROSITE" id="PS52015">
    <property type="entry name" value="TONB_CTD"/>
    <property type="match status" value="1"/>
</dbReference>
<protein>
    <submittedName>
        <fullName evidence="3">TonB protein C-terminal</fullName>
    </submittedName>
</protein>
<dbReference type="InterPro" id="IPR051045">
    <property type="entry name" value="TonB-dependent_transducer"/>
</dbReference>
<keyword evidence="4" id="KW-1185">Reference proteome</keyword>
<proteinExistence type="predicted"/>
<dbReference type="EMBL" id="LT629740">
    <property type="protein sequence ID" value="SDT49742.1"/>
    <property type="molecule type" value="Genomic_DNA"/>
</dbReference>
<dbReference type="STRING" id="652787.SAMN05216490_3736"/>
<dbReference type="OrthoDB" id="649093at2"/>
<dbReference type="Gene3D" id="3.30.1150.10">
    <property type="match status" value="1"/>
</dbReference>
<dbReference type="SUPFAM" id="SSF74653">
    <property type="entry name" value="TolA/TonB C-terminal domain"/>
    <property type="match status" value="1"/>
</dbReference>
<evidence type="ECO:0000313" key="4">
    <source>
        <dbReference type="Proteomes" id="UP000199679"/>
    </source>
</evidence>
<sequence>MINPKLFFALLIFLTISFGIVNAQDTTKKDTSKRIFVAVEQEPLFPGGVQGFYKYIAKNLKYPEVANVLGLEGKVIVSFVIEKDGSMADVKPITCLGAGCESEAARVISQSPLWKPGIQKGEPVRVMYTVPISFGFGGAKEPTYMKNLRKSNYGFVFFIKGAPYSIDDAETMLGKSFDPATIQSVEDYDNPKYAMPDKKAVYLVVMKNS</sequence>
<evidence type="ECO:0000313" key="3">
    <source>
        <dbReference type="EMBL" id="SDT49742.1"/>
    </source>
</evidence>
<dbReference type="PANTHER" id="PTHR33446:SF2">
    <property type="entry name" value="PROTEIN TONB"/>
    <property type="match status" value="1"/>
</dbReference>
<evidence type="ECO:0000259" key="2">
    <source>
        <dbReference type="PROSITE" id="PS52015"/>
    </source>
</evidence>
<dbReference type="GO" id="GO:0098797">
    <property type="term" value="C:plasma membrane protein complex"/>
    <property type="evidence" value="ECO:0007669"/>
    <property type="project" value="TreeGrafter"/>
</dbReference>
<dbReference type="PANTHER" id="PTHR33446">
    <property type="entry name" value="PROTEIN TONB-RELATED"/>
    <property type="match status" value="1"/>
</dbReference>
<name>A0A1H2AV95_MUCMA</name>
<feature type="signal peptide" evidence="1">
    <location>
        <begin position="1"/>
        <end position="23"/>
    </location>
</feature>
<evidence type="ECO:0000256" key="1">
    <source>
        <dbReference type="SAM" id="SignalP"/>
    </source>
</evidence>
<dbReference type="InterPro" id="IPR037682">
    <property type="entry name" value="TonB_C"/>
</dbReference>
<dbReference type="RefSeq" id="WP_091376384.1">
    <property type="nucleotide sequence ID" value="NZ_LT629740.1"/>
</dbReference>
<reference evidence="3 4" key="1">
    <citation type="submission" date="2016-10" db="EMBL/GenBank/DDBJ databases">
        <authorList>
            <person name="de Groot N.N."/>
        </authorList>
    </citation>
    <scope>NUCLEOTIDE SEQUENCE [LARGE SCALE GENOMIC DNA]</scope>
    <source>
        <strain evidence="3 4">MP1X4</strain>
    </source>
</reference>
<dbReference type="GO" id="GO:0055085">
    <property type="term" value="P:transmembrane transport"/>
    <property type="evidence" value="ECO:0007669"/>
    <property type="project" value="InterPro"/>
</dbReference>
<feature type="chain" id="PRO_5009269218" evidence="1">
    <location>
        <begin position="24"/>
        <end position="209"/>
    </location>
</feature>